<dbReference type="Pfam" id="PF00107">
    <property type="entry name" value="ADH_zinc_N"/>
    <property type="match status" value="1"/>
</dbReference>
<dbReference type="Gene3D" id="3.40.50.720">
    <property type="entry name" value="NAD(P)-binding Rossmann-like Domain"/>
    <property type="match status" value="1"/>
</dbReference>
<name>A0A381YBU0_9ZZZZ</name>
<dbReference type="PANTHER" id="PTHR48106:SF13">
    <property type="entry name" value="QUINONE OXIDOREDUCTASE-RELATED"/>
    <property type="match status" value="1"/>
</dbReference>
<dbReference type="InterPro" id="IPR002364">
    <property type="entry name" value="Quin_OxRdtase/zeta-crystal_CS"/>
</dbReference>
<dbReference type="EMBL" id="UINC01017871">
    <property type="protein sequence ID" value="SVA74569.1"/>
    <property type="molecule type" value="Genomic_DNA"/>
</dbReference>
<dbReference type="GO" id="GO:0005829">
    <property type="term" value="C:cytosol"/>
    <property type="evidence" value="ECO:0007669"/>
    <property type="project" value="TreeGrafter"/>
</dbReference>
<dbReference type="GO" id="GO:0008270">
    <property type="term" value="F:zinc ion binding"/>
    <property type="evidence" value="ECO:0007669"/>
    <property type="project" value="InterPro"/>
</dbReference>
<feature type="domain" description="Enoyl reductase (ER)" evidence="3">
    <location>
        <begin position="11"/>
        <end position="321"/>
    </location>
</feature>
<dbReference type="SUPFAM" id="SSF50129">
    <property type="entry name" value="GroES-like"/>
    <property type="match status" value="1"/>
</dbReference>
<evidence type="ECO:0000313" key="4">
    <source>
        <dbReference type="EMBL" id="SVA74569.1"/>
    </source>
</evidence>
<dbReference type="SUPFAM" id="SSF51735">
    <property type="entry name" value="NAD(P)-binding Rossmann-fold domains"/>
    <property type="match status" value="1"/>
</dbReference>
<dbReference type="Pfam" id="PF08240">
    <property type="entry name" value="ADH_N"/>
    <property type="match status" value="1"/>
</dbReference>
<gene>
    <name evidence="4" type="ORF">METZ01_LOCUS127423</name>
</gene>
<dbReference type="SMART" id="SM00829">
    <property type="entry name" value="PKS_ER"/>
    <property type="match status" value="1"/>
</dbReference>
<sequence>MSQAILVRETGSAAVLKLEEYDPGPPASGQVRVRVMAAGVNFIDVYFRTGLYPAPLPFVPGREGAGVVDVVGPNVSGLQVGDRVCWAMVPGGYADAVLIPESQIIKIPDGVSEEQAAAVMLQGMTAHYLVHGTRTTRSGDTALVHAAAGGVGLLLIQMLKQAGATVFGTCSTEEKAALAQEAGADKVVNYTTTDFTDEVQKLTSGRGVDVVYDSVGQSTFDGSLRSLRPRGLLALFGQSSGPVSPFDLGQLNPLGSLFVTRPSLVHYIRDRAELELRAHAVLELVSSKKLEVRIGNRFPLADAAEAHRALEGRRTVGKVVLNV</sequence>
<protein>
    <recommendedName>
        <fullName evidence="3">Enoyl reductase (ER) domain-containing protein</fullName>
    </recommendedName>
</protein>
<dbReference type="GO" id="GO:0003960">
    <property type="term" value="F:quinone reductase (NADPH) activity"/>
    <property type="evidence" value="ECO:0007669"/>
    <property type="project" value="InterPro"/>
</dbReference>
<evidence type="ECO:0000259" key="3">
    <source>
        <dbReference type="SMART" id="SM00829"/>
    </source>
</evidence>
<dbReference type="FunFam" id="3.40.50.720:FF:000053">
    <property type="entry name" value="Quinone oxidoreductase 1"/>
    <property type="match status" value="1"/>
</dbReference>
<dbReference type="InterPro" id="IPR047618">
    <property type="entry name" value="QOR-like"/>
</dbReference>
<evidence type="ECO:0000256" key="1">
    <source>
        <dbReference type="ARBA" id="ARBA00022857"/>
    </source>
</evidence>
<evidence type="ECO:0000256" key="2">
    <source>
        <dbReference type="ARBA" id="ARBA00023002"/>
    </source>
</evidence>
<accession>A0A381YBU0</accession>
<dbReference type="InterPro" id="IPR036291">
    <property type="entry name" value="NAD(P)-bd_dom_sf"/>
</dbReference>
<organism evidence="4">
    <name type="scientific">marine metagenome</name>
    <dbReference type="NCBI Taxonomy" id="408172"/>
    <lineage>
        <taxon>unclassified sequences</taxon>
        <taxon>metagenomes</taxon>
        <taxon>ecological metagenomes</taxon>
    </lineage>
</organism>
<dbReference type="CDD" id="cd05286">
    <property type="entry name" value="QOR2"/>
    <property type="match status" value="1"/>
</dbReference>
<keyword evidence="2" id="KW-0560">Oxidoreductase</keyword>
<dbReference type="PROSITE" id="PS01162">
    <property type="entry name" value="QOR_ZETA_CRYSTAL"/>
    <property type="match status" value="1"/>
</dbReference>
<dbReference type="InterPro" id="IPR011032">
    <property type="entry name" value="GroES-like_sf"/>
</dbReference>
<proteinExistence type="predicted"/>
<keyword evidence="1" id="KW-0521">NADP</keyword>
<reference evidence="4" key="1">
    <citation type="submission" date="2018-05" db="EMBL/GenBank/DDBJ databases">
        <authorList>
            <person name="Lanie J.A."/>
            <person name="Ng W.-L."/>
            <person name="Kazmierczak K.M."/>
            <person name="Andrzejewski T.M."/>
            <person name="Davidsen T.M."/>
            <person name="Wayne K.J."/>
            <person name="Tettelin H."/>
            <person name="Glass J.I."/>
            <person name="Rusch D."/>
            <person name="Podicherti R."/>
            <person name="Tsui H.-C.T."/>
            <person name="Winkler M.E."/>
        </authorList>
    </citation>
    <scope>NUCLEOTIDE SEQUENCE</scope>
</reference>
<dbReference type="Gene3D" id="3.90.180.10">
    <property type="entry name" value="Medium-chain alcohol dehydrogenases, catalytic domain"/>
    <property type="match status" value="1"/>
</dbReference>
<dbReference type="InterPro" id="IPR013149">
    <property type="entry name" value="ADH-like_C"/>
</dbReference>
<dbReference type="InterPro" id="IPR020843">
    <property type="entry name" value="ER"/>
</dbReference>
<dbReference type="GO" id="GO:0070402">
    <property type="term" value="F:NADPH binding"/>
    <property type="evidence" value="ECO:0007669"/>
    <property type="project" value="TreeGrafter"/>
</dbReference>
<dbReference type="PANTHER" id="PTHR48106">
    <property type="entry name" value="QUINONE OXIDOREDUCTASE PIG3-RELATED"/>
    <property type="match status" value="1"/>
</dbReference>
<dbReference type="InterPro" id="IPR013154">
    <property type="entry name" value="ADH-like_N"/>
</dbReference>
<dbReference type="GO" id="GO:0035925">
    <property type="term" value="F:mRNA 3'-UTR AU-rich region binding"/>
    <property type="evidence" value="ECO:0007669"/>
    <property type="project" value="TreeGrafter"/>
</dbReference>
<dbReference type="AlphaFoldDB" id="A0A381YBU0"/>